<gene>
    <name evidence="2" type="ORF">IRY55_08515</name>
</gene>
<evidence type="ECO:0000256" key="1">
    <source>
        <dbReference type="SAM" id="Phobius"/>
    </source>
</evidence>
<proteinExistence type="predicted"/>
<organism evidence="2 3">
    <name type="scientific">Savagea serpentis</name>
    <dbReference type="NCBI Taxonomy" id="2785297"/>
    <lineage>
        <taxon>Bacteria</taxon>
        <taxon>Bacillati</taxon>
        <taxon>Bacillota</taxon>
        <taxon>Bacilli</taxon>
        <taxon>Bacillales</taxon>
        <taxon>Caryophanaceae</taxon>
        <taxon>Savagea</taxon>
    </lineage>
</organism>
<dbReference type="Proteomes" id="UP000622653">
    <property type="component" value="Unassembled WGS sequence"/>
</dbReference>
<feature type="transmembrane region" description="Helical" evidence="1">
    <location>
        <begin position="7"/>
        <end position="26"/>
    </location>
</feature>
<reference evidence="2" key="1">
    <citation type="submission" date="2020-11" db="EMBL/GenBank/DDBJ databases">
        <title>Multidrug resistant novel bacterium Savagea serpentis sp. nov., isolated from the scats of a vine snake (Ahaetulla nasuta).</title>
        <authorList>
            <person name="Venkata Ramana V."/>
            <person name="Vikas Patil S."/>
            <person name="Yogita Lugani V."/>
        </authorList>
    </citation>
    <scope>NUCLEOTIDE SEQUENCE</scope>
    <source>
        <strain evidence="2">SN6</strain>
    </source>
</reference>
<feature type="transmembrane region" description="Helical" evidence="1">
    <location>
        <begin position="412"/>
        <end position="429"/>
    </location>
</feature>
<keyword evidence="1" id="KW-1133">Transmembrane helix</keyword>
<feature type="transmembrane region" description="Helical" evidence="1">
    <location>
        <begin position="375"/>
        <end position="400"/>
    </location>
</feature>
<feature type="transmembrane region" description="Helical" evidence="1">
    <location>
        <begin position="132"/>
        <end position="159"/>
    </location>
</feature>
<evidence type="ECO:0000313" key="3">
    <source>
        <dbReference type="Proteomes" id="UP000622653"/>
    </source>
</evidence>
<dbReference type="InterPro" id="IPR049504">
    <property type="entry name" value="O-antigen_lig"/>
</dbReference>
<dbReference type="EMBL" id="JADKPV010000004">
    <property type="protein sequence ID" value="MBF4501402.1"/>
    <property type="molecule type" value="Genomic_DNA"/>
</dbReference>
<dbReference type="RefSeq" id="WP_194562890.1">
    <property type="nucleotide sequence ID" value="NZ_JADKPV010000004.1"/>
</dbReference>
<feature type="transmembrane region" description="Helical" evidence="1">
    <location>
        <begin position="171"/>
        <end position="192"/>
    </location>
</feature>
<feature type="transmembrane region" description="Helical" evidence="1">
    <location>
        <begin position="258"/>
        <end position="279"/>
    </location>
</feature>
<keyword evidence="1" id="KW-0472">Membrane</keyword>
<comment type="caution">
    <text evidence="2">The sequence shown here is derived from an EMBL/GenBank/DDBJ whole genome shotgun (WGS) entry which is preliminary data.</text>
</comment>
<feature type="transmembrane region" description="Helical" evidence="1">
    <location>
        <begin position="226"/>
        <end position="246"/>
    </location>
</feature>
<accession>A0A8J7G511</accession>
<protein>
    <submittedName>
        <fullName evidence="2">O-antigen ligase family protein</fullName>
    </submittedName>
</protein>
<sequence>MTKRPNYSFMYILVAFIVFQPLIDMLTTVTVKTMNLPISFGILMRLAYMFAMALWVLYALRFSQYAKWILYYLIGLAILVLGNFLMNMQLKDPYYMMQEVTFYSKAIYFPIVLLGLIIVFEQLAKERIKLQAVLIQAFTIVGATIGTVFLVSFLTGTAMSNYGWYKTGWKAWFLSGNEIGSTMAILLPVTALYAMNKMKSWQQLYAWIPFILLAFGMILLGTKVGYGGILITLIAVIGVSLIQMFWTREQPRPYSIRTLITAGILLVGLLVTTPFTPVYSNIFGQMQFLGVTQQQIDEALGEEGEEGEGIEMTAEQFENLVFSSREVYRADYGHYWQRATLGQKLFGMGYAGLYEHPTEDNPNRPNIVEMDFHDYFYSFGIIGFLYIVAPIMYLTVTFLARFFRRFKNNCNAFYLMSGVSYVIGLGIALTAGHVLMAPAVSIYLAFLLALLTVEIRKVKDL</sequence>
<dbReference type="Pfam" id="PF13425">
    <property type="entry name" value="O-antigen_lig"/>
    <property type="match status" value="1"/>
</dbReference>
<evidence type="ECO:0000313" key="2">
    <source>
        <dbReference type="EMBL" id="MBF4501402.1"/>
    </source>
</evidence>
<feature type="transmembrane region" description="Helical" evidence="1">
    <location>
        <begin position="204"/>
        <end position="220"/>
    </location>
</feature>
<feature type="transmembrane region" description="Helical" evidence="1">
    <location>
        <begin position="70"/>
        <end position="90"/>
    </location>
</feature>
<name>A0A8J7G511_9BACL</name>
<keyword evidence="3" id="KW-1185">Reference proteome</keyword>
<feature type="transmembrane region" description="Helical" evidence="1">
    <location>
        <begin position="435"/>
        <end position="453"/>
    </location>
</feature>
<feature type="transmembrane region" description="Helical" evidence="1">
    <location>
        <begin position="102"/>
        <end position="120"/>
    </location>
</feature>
<keyword evidence="2" id="KW-0436">Ligase</keyword>
<keyword evidence="1" id="KW-0812">Transmembrane</keyword>
<dbReference type="AlphaFoldDB" id="A0A8J7G511"/>
<dbReference type="GO" id="GO:0016874">
    <property type="term" value="F:ligase activity"/>
    <property type="evidence" value="ECO:0007669"/>
    <property type="project" value="UniProtKB-KW"/>
</dbReference>
<feature type="transmembrane region" description="Helical" evidence="1">
    <location>
        <begin position="38"/>
        <end position="58"/>
    </location>
</feature>